<keyword evidence="1 2" id="KW-0732">Signal</keyword>
<evidence type="ECO:0000256" key="1">
    <source>
        <dbReference type="ARBA" id="ARBA00022729"/>
    </source>
</evidence>
<feature type="chain" id="PRO_5017821534" evidence="2">
    <location>
        <begin position="23"/>
        <end position="1145"/>
    </location>
</feature>
<evidence type="ECO:0000259" key="3">
    <source>
        <dbReference type="Pfam" id="PF07593"/>
    </source>
</evidence>
<feature type="domain" description="ASPIC/UnbV" evidence="3">
    <location>
        <begin position="544"/>
        <end position="610"/>
    </location>
</feature>
<dbReference type="InterPro" id="IPR011519">
    <property type="entry name" value="UnbV_ASPIC"/>
</dbReference>
<dbReference type="PROSITE" id="PS51257">
    <property type="entry name" value="PROKAR_LIPOPROTEIN"/>
    <property type="match status" value="1"/>
</dbReference>
<evidence type="ECO:0000313" key="4">
    <source>
        <dbReference type="EMBL" id="RDV14691.1"/>
    </source>
</evidence>
<dbReference type="Pfam" id="PF07593">
    <property type="entry name" value="UnbV_ASPIC"/>
    <property type="match status" value="1"/>
</dbReference>
<proteinExistence type="predicted"/>
<dbReference type="SUPFAM" id="SSF69318">
    <property type="entry name" value="Integrin alpha N-terminal domain"/>
    <property type="match status" value="3"/>
</dbReference>
<organism evidence="4 5">
    <name type="scientific">Pontibacter diazotrophicus</name>
    <dbReference type="NCBI Taxonomy" id="1400979"/>
    <lineage>
        <taxon>Bacteria</taxon>
        <taxon>Pseudomonadati</taxon>
        <taxon>Bacteroidota</taxon>
        <taxon>Cytophagia</taxon>
        <taxon>Cytophagales</taxon>
        <taxon>Hymenobacteraceae</taxon>
        <taxon>Pontibacter</taxon>
    </lineage>
</organism>
<evidence type="ECO:0000256" key="2">
    <source>
        <dbReference type="SAM" id="SignalP"/>
    </source>
</evidence>
<dbReference type="PANTHER" id="PTHR16026:SF0">
    <property type="entry name" value="CARTILAGE ACIDIC PROTEIN 1"/>
    <property type="match status" value="1"/>
</dbReference>
<gene>
    <name evidence="4" type="ORF">DXT99_13585</name>
</gene>
<sequence length="1145" mass="127042">MKYRLFLLNVLLLPLFFSCNQGQEANQSALFWQKDAAETNIDFINQLPDTGPLNLMTYPYFYNGAGVAAGDVNNDGLPDLFFVQNQGENKLYLNKGKSESSSFSFQDITAESGLSEFSDWETGVTMADVNGDGWLDIYVCALVDFKGLKGHNRLYMNNGVDASGNVSFTEQAAEWGLDFKGYSTQATFFDYDQDGDLDMYLLNHAAEVNLNYGIADMDREQKDEKVGDVLYENQLNGIAGQAGNAAVAKFKDVSEQTGIYQSPMGIGLGVVVADFNQDGWDDIYVANDFHEDDFCYINQGDGTFKESIRERFRYLSRFSMGCDAADLNNDGYPDLMTLDMFPENEVVEKTSMGEEAFLIMKHKMAYGYMPQYSRNCLQLNLSGEKFSEIGYMAGVAATDWSWSTLLADFDNDGQKDIFIGNGIARRQNDLDFIRYFSNTALHLQKSEKIDQELIEAMPSGKVPNFIFRGTKSMQFEDKSQEWGFGNPTLSSGSVYTDLDGDGDLELVTNNINEPAGIYENRSQELHGHHYLKVKLQGQGGNTYGVGAKVFVMHGGTLQFQHQMPTRGFLSSVDPTLTFGLGKQTKIDSVLVLWGNQKAQVIREVSPNQTLELAQANATVSAEPYYAKLFSKPEPLLEEVSTGYALDYTHQENDYNDFAIESLIPFQLSTEGPRMAVGDVNGDGLEDFYVGGASRQAGSLFLQKADRRFVAGNSAAFLADAGSEDVDALFFDADGDNDLDLYVVSAGNEHTAKKEQLLDRLYLNDGKGNFTRMPEHLPLLYSNTSCVRAHDFDGDGDLDLFVGGRVQSKAYGHIPDSYLLVNDGTGHFSDQTEQLAPGLRKAGMLTDAQWVDYDGNGLTDLVVVGDWMPVKFFSNNGKQLQEVKEVPGLEQSNGFWQTVQVADFDGDGDPDFLLGNLGINSKLRKNNGAPLKMLVKDVDENKKLEHILMYQRQEKWYPVANKEELGKQLPLMNKKFNYFKDYAGKAVTEIFDKGEMEGALELEVNRFESVYLENLGGGKFKQHLLPVEAQVSKVWAFHVMDVDSDGHQDVLLGGNFWGVSAYQGRYDASWGLVLKGDGKGNFKALSPTECGFLLEGEVRDIKSVNTPAGPLVLVARNNLPMQLFNPRAVASPEGLMANQRGRSAAK</sequence>
<reference evidence="5" key="1">
    <citation type="submission" date="2018-08" db="EMBL/GenBank/DDBJ databases">
        <authorList>
            <person name="Liu Z.-W."/>
            <person name="Du Z.-J."/>
        </authorList>
    </citation>
    <scope>NUCLEOTIDE SEQUENCE [LARGE SCALE GENOMIC DNA]</scope>
    <source>
        <strain evidence="5">H4X</strain>
    </source>
</reference>
<dbReference type="Pfam" id="PF13517">
    <property type="entry name" value="FG-GAP_3"/>
    <property type="match status" value="4"/>
</dbReference>
<dbReference type="EMBL" id="QRGR01000013">
    <property type="protein sequence ID" value="RDV14691.1"/>
    <property type="molecule type" value="Genomic_DNA"/>
</dbReference>
<dbReference type="RefSeq" id="WP_115566102.1">
    <property type="nucleotide sequence ID" value="NZ_QRGR01000013.1"/>
</dbReference>
<dbReference type="InterPro" id="IPR028994">
    <property type="entry name" value="Integrin_alpha_N"/>
</dbReference>
<accession>A0A3D8LB73</accession>
<dbReference type="OrthoDB" id="1488345at2"/>
<dbReference type="InterPro" id="IPR027039">
    <property type="entry name" value="Crtac1"/>
</dbReference>
<dbReference type="Gene3D" id="2.130.10.130">
    <property type="entry name" value="Integrin alpha, N-terminal"/>
    <property type="match status" value="3"/>
</dbReference>
<keyword evidence="5" id="KW-1185">Reference proteome</keyword>
<dbReference type="InterPro" id="IPR013517">
    <property type="entry name" value="FG-GAP"/>
</dbReference>
<name>A0A3D8LB73_9BACT</name>
<protein>
    <submittedName>
        <fullName evidence="4">RNA-binding protein</fullName>
    </submittedName>
</protein>
<evidence type="ECO:0000313" key="5">
    <source>
        <dbReference type="Proteomes" id="UP000256708"/>
    </source>
</evidence>
<dbReference type="PANTHER" id="PTHR16026">
    <property type="entry name" value="CARTILAGE ACIDIC PROTEIN 1"/>
    <property type="match status" value="1"/>
</dbReference>
<feature type="signal peptide" evidence="2">
    <location>
        <begin position="1"/>
        <end position="22"/>
    </location>
</feature>
<dbReference type="AlphaFoldDB" id="A0A3D8LB73"/>
<dbReference type="Proteomes" id="UP000256708">
    <property type="component" value="Unassembled WGS sequence"/>
</dbReference>
<comment type="caution">
    <text evidence="4">The sequence shown here is derived from an EMBL/GenBank/DDBJ whole genome shotgun (WGS) entry which is preliminary data.</text>
</comment>